<dbReference type="SUPFAM" id="SSF47095">
    <property type="entry name" value="HMG-box"/>
    <property type="match status" value="1"/>
</dbReference>
<dbReference type="InterPro" id="IPR001606">
    <property type="entry name" value="ARID_dom"/>
</dbReference>
<dbReference type="SMART" id="SM01014">
    <property type="entry name" value="ARID"/>
    <property type="match status" value="1"/>
</dbReference>
<protein>
    <submittedName>
        <fullName evidence="3">ARID DNA-binding domain</fullName>
    </submittedName>
</protein>
<dbReference type="Pfam" id="PF01388">
    <property type="entry name" value="ARID"/>
    <property type="match status" value="1"/>
</dbReference>
<evidence type="ECO:0000313" key="4">
    <source>
        <dbReference type="Proteomes" id="UP001370490"/>
    </source>
</evidence>
<dbReference type="PANTHER" id="PTHR46691:SF6">
    <property type="entry name" value="HIGH MOBILITY GROUP B PROTEIN 10-RELATED"/>
    <property type="match status" value="1"/>
</dbReference>
<dbReference type="InterPro" id="IPR036910">
    <property type="entry name" value="HMG_box_dom_sf"/>
</dbReference>
<feature type="compositionally biased region" description="Basic residues" evidence="1">
    <location>
        <begin position="225"/>
        <end position="235"/>
    </location>
</feature>
<dbReference type="InterPro" id="IPR045303">
    <property type="entry name" value="ARID_HMGB9-like"/>
</dbReference>
<dbReference type="GO" id="GO:0003677">
    <property type="term" value="F:DNA binding"/>
    <property type="evidence" value="ECO:0007669"/>
    <property type="project" value="UniProtKB-KW"/>
</dbReference>
<feature type="domain" description="ARID" evidence="2">
    <location>
        <begin position="38"/>
        <end position="129"/>
    </location>
</feature>
<evidence type="ECO:0000313" key="3">
    <source>
        <dbReference type="EMBL" id="KAK6934693.1"/>
    </source>
</evidence>
<dbReference type="SUPFAM" id="SSF46774">
    <property type="entry name" value="ARID-like"/>
    <property type="match status" value="1"/>
</dbReference>
<keyword evidence="4" id="KW-1185">Reference proteome</keyword>
<feature type="region of interest" description="Disordered" evidence="1">
    <location>
        <begin position="212"/>
        <end position="248"/>
    </location>
</feature>
<feature type="compositionally biased region" description="Basic and acidic residues" evidence="1">
    <location>
        <begin position="291"/>
        <end position="302"/>
    </location>
</feature>
<evidence type="ECO:0000259" key="2">
    <source>
        <dbReference type="PROSITE" id="PS51011"/>
    </source>
</evidence>
<keyword evidence="3" id="KW-0238">DNA-binding</keyword>
<dbReference type="PROSITE" id="PS51011">
    <property type="entry name" value="ARID"/>
    <property type="match status" value="1"/>
</dbReference>
<name>A0AAN8VV58_9MAGN</name>
<proteinExistence type="predicted"/>
<feature type="region of interest" description="Disordered" evidence="1">
    <location>
        <begin position="1"/>
        <end position="27"/>
    </location>
</feature>
<dbReference type="Gene3D" id="1.10.150.60">
    <property type="entry name" value="ARID DNA-binding domain"/>
    <property type="match status" value="1"/>
</dbReference>
<dbReference type="EMBL" id="JBAMMX010000008">
    <property type="protein sequence ID" value="KAK6934693.1"/>
    <property type="molecule type" value="Genomic_DNA"/>
</dbReference>
<dbReference type="Gene3D" id="1.10.30.10">
    <property type="entry name" value="High mobility group box domain"/>
    <property type="match status" value="1"/>
</dbReference>
<sequence length="312" mass="35139">MSMNEDPSPITPSSEENGNGGSNPRLYPSPVAEYDQVASDSELFYHTLRAFHQSFGSNFNVPTVGGRALDLYRLFVEVTSRGGIEKVIKDHKWKEVTVVFNFPSTITSASFVLRKYYLSLLYHYEQAYYFREEGPLISLPDLLSKSTINGSAALHAAEESAVANQLPASLELQPGGLVDGAIDAKFDNGYMVSVGLGAEKLRGVLYHIPTASDTSQSNNSVNPPQRKRKRKKSHLALKDSSRPEPNSRGYKLFFEKHYTMLEPLHYGYDKDIKERIQALWNKLSEAEKKVYEEKELRDEDRHRNRSANVAVS</sequence>
<dbReference type="InterPro" id="IPR036431">
    <property type="entry name" value="ARID_dom_sf"/>
</dbReference>
<feature type="compositionally biased region" description="Polar residues" evidence="1">
    <location>
        <begin position="1"/>
        <end position="17"/>
    </location>
</feature>
<feature type="region of interest" description="Disordered" evidence="1">
    <location>
        <begin position="291"/>
        <end position="312"/>
    </location>
</feature>
<feature type="compositionally biased region" description="Polar residues" evidence="1">
    <location>
        <begin position="212"/>
        <end position="223"/>
    </location>
</feature>
<evidence type="ECO:0000256" key="1">
    <source>
        <dbReference type="SAM" id="MobiDB-lite"/>
    </source>
</evidence>
<dbReference type="PANTHER" id="PTHR46691">
    <property type="entry name" value="HIGH MOBILITY GROUP B PROTEIN 9"/>
    <property type="match status" value="1"/>
</dbReference>
<reference evidence="3 4" key="1">
    <citation type="submission" date="2023-12" db="EMBL/GenBank/DDBJ databases">
        <title>A high-quality genome assembly for Dillenia turbinata (Dilleniales).</title>
        <authorList>
            <person name="Chanderbali A."/>
        </authorList>
    </citation>
    <scope>NUCLEOTIDE SEQUENCE [LARGE SCALE GENOMIC DNA]</scope>
    <source>
        <strain evidence="3">LSX21</strain>
        <tissue evidence="3">Leaf</tissue>
    </source>
</reference>
<organism evidence="3 4">
    <name type="scientific">Dillenia turbinata</name>
    <dbReference type="NCBI Taxonomy" id="194707"/>
    <lineage>
        <taxon>Eukaryota</taxon>
        <taxon>Viridiplantae</taxon>
        <taxon>Streptophyta</taxon>
        <taxon>Embryophyta</taxon>
        <taxon>Tracheophyta</taxon>
        <taxon>Spermatophyta</taxon>
        <taxon>Magnoliopsida</taxon>
        <taxon>eudicotyledons</taxon>
        <taxon>Gunneridae</taxon>
        <taxon>Pentapetalae</taxon>
        <taxon>Dilleniales</taxon>
        <taxon>Dilleniaceae</taxon>
        <taxon>Dillenia</taxon>
    </lineage>
</organism>
<comment type="caution">
    <text evidence="3">The sequence shown here is derived from an EMBL/GenBank/DDBJ whole genome shotgun (WGS) entry which is preliminary data.</text>
</comment>
<dbReference type="Proteomes" id="UP001370490">
    <property type="component" value="Unassembled WGS sequence"/>
</dbReference>
<gene>
    <name evidence="3" type="ORF">RJ641_034848</name>
</gene>
<dbReference type="CDD" id="cd16872">
    <property type="entry name" value="ARID_HMGB9-like"/>
    <property type="match status" value="1"/>
</dbReference>
<accession>A0AAN8VV58</accession>
<dbReference type="AlphaFoldDB" id="A0AAN8VV58"/>
<dbReference type="SMART" id="SM00501">
    <property type="entry name" value="BRIGHT"/>
    <property type="match status" value="1"/>
</dbReference>